<sequence>MDIYKILTDAIYPVFKIFVVFLNVVAVLILMYGSFLGIKEFISSKRSKISTDEAILSNQHIKNHLASYILLSLEVLIASDIIESVVHPTLQDLLKLGFLVVIRTAISFFLNKEIEEES</sequence>
<reference evidence="3" key="1">
    <citation type="submission" date="2016-09" db="EMBL/GenBank/DDBJ databases">
        <title>Draft genome sequence of a novel species of the family Streptococcaceae isolated from flowers.</title>
        <authorList>
            <person name="Chuah L.-O."/>
            <person name="Yap K.-P."/>
            <person name="Thong K.L."/>
            <person name="Liong M.T."/>
            <person name="Ahmad R."/>
            <person name="Rusul G."/>
        </authorList>
    </citation>
    <scope>NUCLEOTIDE SEQUENCE [LARGE SCALE GENOMIC DNA]</scope>
    <source>
        <strain evidence="3">DF1</strain>
    </source>
</reference>
<evidence type="ECO:0000313" key="3">
    <source>
        <dbReference type="Proteomes" id="UP000178622"/>
    </source>
</evidence>
<proteinExistence type="predicted"/>
<keyword evidence="1" id="KW-0812">Transmembrane</keyword>
<evidence type="ECO:0000256" key="1">
    <source>
        <dbReference type="SAM" id="Phobius"/>
    </source>
</evidence>
<dbReference type="Proteomes" id="UP000178622">
    <property type="component" value="Unassembled WGS sequence"/>
</dbReference>
<accession>A0A1E8GJX8</accession>
<organism evidence="2 3">
    <name type="scientific">Floricoccus tropicus</name>
    <dbReference type="NCBI Taxonomy" id="1859473"/>
    <lineage>
        <taxon>Bacteria</taxon>
        <taxon>Bacillati</taxon>
        <taxon>Bacillota</taxon>
        <taxon>Bacilli</taxon>
        <taxon>Lactobacillales</taxon>
        <taxon>Streptococcaceae</taxon>
        <taxon>Floricoccus</taxon>
    </lineage>
</organism>
<dbReference type="OrthoDB" id="1701800at2"/>
<name>A0A1E8GJX8_9LACT</name>
<dbReference type="EMBL" id="MKIR01000024">
    <property type="protein sequence ID" value="OFI48554.1"/>
    <property type="molecule type" value="Genomic_DNA"/>
</dbReference>
<evidence type="ECO:0008006" key="4">
    <source>
        <dbReference type="Google" id="ProtNLM"/>
    </source>
</evidence>
<dbReference type="AlphaFoldDB" id="A0A1E8GJX8"/>
<dbReference type="PANTHER" id="PTHR38468">
    <property type="entry name" value="SLL0939 PROTEIN"/>
    <property type="match status" value="1"/>
</dbReference>
<dbReference type="InterPro" id="IPR012427">
    <property type="entry name" value="DUF1622"/>
</dbReference>
<dbReference type="Pfam" id="PF07784">
    <property type="entry name" value="DUF1622"/>
    <property type="match status" value="1"/>
</dbReference>
<feature type="transmembrane region" description="Helical" evidence="1">
    <location>
        <begin position="17"/>
        <end position="38"/>
    </location>
</feature>
<comment type="caution">
    <text evidence="2">The sequence shown here is derived from an EMBL/GenBank/DDBJ whole genome shotgun (WGS) entry which is preliminary data.</text>
</comment>
<keyword evidence="3" id="KW-1185">Reference proteome</keyword>
<keyword evidence="1" id="KW-0472">Membrane</keyword>
<gene>
    <name evidence="2" type="ORF">BG261_06560</name>
</gene>
<dbReference type="PANTHER" id="PTHR38468:SF1">
    <property type="entry name" value="SLL0939 PROTEIN"/>
    <property type="match status" value="1"/>
</dbReference>
<protein>
    <recommendedName>
        <fullName evidence="4">DUF1622 domain-containing protein</fullName>
    </recommendedName>
</protein>
<keyword evidence="1" id="KW-1133">Transmembrane helix</keyword>
<evidence type="ECO:0000313" key="2">
    <source>
        <dbReference type="EMBL" id="OFI48554.1"/>
    </source>
</evidence>
<dbReference type="RefSeq" id="WP_070792949.1">
    <property type="nucleotide sequence ID" value="NZ_MKIR01000024.1"/>
</dbReference>